<dbReference type="Gene3D" id="3.40.50.620">
    <property type="entry name" value="HUPs"/>
    <property type="match status" value="1"/>
</dbReference>
<keyword evidence="2 9" id="KW-0808">Transferase</keyword>
<dbReference type="PRINTS" id="PR01020">
    <property type="entry name" value="LPSBIOSNTHSS"/>
</dbReference>
<keyword evidence="3 9" id="KW-0548">Nucleotidyltransferase</keyword>
<dbReference type="PANTHER" id="PTHR21342">
    <property type="entry name" value="PHOSPHOPANTETHEINE ADENYLYLTRANSFERASE"/>
    <property type="match status" value="1"/>
</dbReference>
<evidence type="ECO:0000313" key="11">
    <source>
        <dbReference type="EMBL" id="MBA2227394.1"/>
    </source>
</evidence>
<comment type="cofactor">
    <cofactor evidence="9">
        <name>Mg(2+)</name>
        <dbReference type="ChEBI" id="CHEBI:18420"/>
    </cofactor>
</comment>
<evidence type="ECO:0000256" key="5">
    <source>
        <dbReference type="ARBA" id="ARBA00022840"/>
    </source>
</evidence>
<feature type="binding site" evidence="9">
    <location>
        <position position="23"/>
    </location>
    <ligand>
        <name>ATP</name>
        <dbReference type="ChEBI" id="CHEBI:30616"/>
    </ligand>
</feature>
<comment type="pathway">
    <text evidence="9">Cofactor biosynthesis; coenzyme A biosynthesis; CoA from (R)-pantothenate: step 4/5.</text>
</comment>
<feature type="binding site" evidence="9">
    <location>
        <position position="47"/>
    </location>
    <ligand>
        <name>substrate</name>
    </ligand>
</feature>
<protein>
    <recommendedName>
        <fullName evidence="9">Phosphopantetheine adenylyltransferase</fullName>
        <ecNumber evidence="9">2.7.7.3</ecNumber>
    </recommendedName>
    <alternativeName>
        <fullName evidence="9">Dephospho-CoA pyrophosphorylase</fullName>
    </alternativeName>
    <alternativeName>
        <fullName evidence="9">Pantetheine-phosphate adenylyltransferase</fullName>
        <shortName evidence="9">PPAT</shortName>
    </alternativeName>
</protein>
<keyword evidence="7 9" id="KW-0173">Coenzyme A biosynthesis</keyword>
<feature type="binding site" evidence="9">
    <location>
        <position position="104"/>
    </location>
    <ligand>
        <name>ATP</name>
        <dbReference type="ChEBI" id="CHEBI:30616"/>
    </ligand>
</feature>
<dbReference type="HAMAP" id="MF_00151">
    <property type="entry name" value="PPAT_bact"/>
    <property type="match status" value="1"/>
</dbReference>
<organism evidence="11 12">
    <name type="scientific">Thermogemmata fonticola</name>
    <dbReference type="NCBI Taxonomy" id="2755323"/>
    <lineage>
        <taxon>Bacteria</taxon>
        <taxon>Pseudomonadati</taxon>
        <taxon>Planctomycetota</taxon>
        <taxon>Planctomycetia</taxon>
        <taxon>Gemmatales</taxon>
        <taxon>Gemmataceae</taxon>
        <taxon>Thermogemmata</taxon>
    </lineage>
</organism>
<dbReference type="NCBIfam" id="TIGR00125">
    <property type="entry name" value="cyt_tran_rel"/>
    <property type="match status" value="1"/>
</dbReference>
<comment type="similarity">
    <text evidence="9">Belongs to the bacterial CoaD family.</text>
</comment>
<evidence type="ECO:0000256" key="3">
    <source>
        <dbReference type="ARBA" id="ARBA00022695"/>
    </source>
</evidence>
<reference evidence="11 12" key="1">
    <citation type="submission" date="2020-07" db="EMBL/GenBank/DDBJ databases">
        <title>Thermogemmata thermophila gen. nov., sp. nov., a novel moderate thermophilic planctomycete from a Kamchatka hot spring.</title>
        <authorList>
            <person name="Elcheninov A.G."/>
            <person name="Podosokorskaya O.A."/>
            <person name="Kovaleva O.L."/>
            <person name="Novikov A."/>
            <person name="Bonch-Osmolovskaya E.A."/>
            <person name="Toshchakov S.V."/>
            <person name="Kublanov I.V."/>
        </authorList>
    </citation>
    <scope>NUCLEOTIDE SEQUENCE [LARGE SCALE GENOMIC DNA]</scope>
    <source>
        <strain evidence="11 12">2918</strain>
    </source>
</reference>
<evidence type="ECO:0000256" key="1">
    <source>
        <dbReference type="ARBA" id="ARBA00022490"/>
    </source>
</evidence>
<dbReference type="UniPathway" id="UPA00241">
    <property type="reaction ID" value="UER00355"/>
</dbReference>
<dbReference type="GO" id="GO:0015937">
    <property type="term" value="P:coenzyme A biosynthetic process"/>
    <property type="evidence" value="ECO:0007669"/>
    <property type="project" value="UniProtKB-UniRule"/>
</dbReference>
<dbReference type="AlphaFoldDB" id="A0A7V9ACT7"/>
<dbReference type="GO" id="GO:0005524">
    <property type="term" value="F:ATP binding"/>
    <property type="evidence" value="ECO:0007669"/>
    <property type="project" value="UniProtKB-KW"/>
</dbReference>
<feature type="binding site" evidence="9">
    <location>
        <begin position="15"/>
        <end position="16"/>
    </location>
    <ligand>
        <name>ATP</name>
        <dbReference type="ChEBI" id="CHEBI:30616"/>
    </ligand>
</feature>
<dbReference type="GO" id="GO:0005737">
    <property type="term" value="C:cytoplasm"/>
    <property type="evidence" value="ECO:0007669"/>
    <property type="project" value="UniProtKB-SubCell"/>
</dbReference>
<accession>A0A7V9ACT7</accession>
<evidence type="ECO:0000256" key="2">
    <source>
        <dbReference type="ARBA" id="ARBA00022679"/>
    </source>
</evidence>
<comment type="function">
    <text evidence="9">Reversibly transfers an adenylyl group from ATP to 4'-phosphopantetheine, yielding dephospho-CoA (dPCoA) and pyrophosphate.</text>
</comment>
<feature type="binding site" evidence="9">
    <location>
        <begin position="129"/>
        <end position="135"/>
    </location>
    <ligand>
        <name>ATP</name>
        <dbReference type="ChEBI" id="CHEBI:30616"/>
    </ligand>
</feature>
<proteinExistence type="inferred from homology"/>
<evidence type="ECO:0000256" key="4">
    <source>
        <dbReference type="ARBA" id="ARBA00022741"/>
    </source>
</evidence>
<evidence type="ECO:0000256" key="9">
    <source>
        <dbReference type="HAMAP-Rule" id="MF_00151"/>
    </source>
</evidence>
<evidence type="ECO:0000256" key="7">
    <source>
        <dbReference type="ARBA" id="ARBA00022993"/>
    </source>
</evidence>
<evidence type="ECO:0000256" key="8">
    <source>
        <dbReference type="ARBA" id="ARBA00029346"/>
    </source>
</evidence>
<evidence type="ECO:0000313" key="12">
    <source>
        <dbReference type="Proteomes" id="UP000542342"/>
    </source>
</evidence>
<dbReference type="Proteomes" id="UP000542342">
    <property type="component" value="Unassembled WGS sequence"/>
</dbReference>
<evidence type="ECO:0000256" key="6">
    <source>
        <dbReference type="ARBA" id="ARBA00022842"/>
    </source>
</evidence>
<keyword evidence="12" id="KW-1185">Reference proteome</keyword>
<dbReference type="RefSeq" id="WP_194539269.1">
    <property type="nucleotide sequence ID" value="NZ_JACEFB010000013.1"/>
</dbReference>
<feature type="site" description="Transition state stabilizer" evidence="9">
    <location>
        <position position="23"/>
    </location>
</feature>
<name>A0A7V9ACT7_9BACT</name>
<feature type="binding site" evidence="9">
    <location>
        <begin position="94"/>
        <end position="96"/>
    </location>
    <ligand>
        <name>ATP</name>
        <dbReference type="ChEBI" id="CHEBI:30616"/>
    </ligand>
</feature>
<dbReference type="GO" id="GO:0004595">
    <property type="term" value="F:pantetheine-phosphate adenylyltransferase activity"/>
    <property type="evidence" value="ECO:0007669"/>
    <property type="project" value="UniProtKB-UniRule"/>
</dbReference>
<keyword evidence="6 9" id="KW-0460">Magnesium</keyword>
<dbReference type="InterPro" id="IPR014729">
    <property type="entry name" value="Rossmann-like_a/b/a_fold"/>
</dbReference>
<feature type="binding site" evidence="9">
    <location>
        <position position="15"/>
    </location>
    <ligand>
        <name>substrate</name>
    </ligand>
</feature>
<gene>
    <name evidence="9 11" type="primary">coaD</name>
    <name evidence="11" type="ORF">H0921_14645</name>
</gene>
<dbReference type="InterPro" id="IPR001980">
    <property type="entry name" value="PPAT"/>
</dbReference>
<dbReference type="Pfam" id="PF01467">
    <property type="entry name" value="CTP_transf_like"/>
    <property type="match status" value="1"/>
</dbReference>
<keyword evidence="4 9" id="KW-0547">Nucleotide-binding</keyword>
<dbReference type="PANTHER" id="PTHR21342:SF1">
    <property type="entry name" value="PHOSPHOPANTETHEINE ADENYLYLTRANSFERASE"/>
    <property type="match status" value="1"/>
</dbReference>
<feature type="domain" description="Cytidyltransferase-like" evidence="10">
    <location>
        <begin position="11"/>
        <end position="139"/>
    </location>
</feature>
<comment type="catalytic activity">
    <reaction evidence="8 9">
        <text>(R)-4'-phosphopantetheine + ATP + H(+) = 3'-dephospho-CoA + diphosphate</text>
        <dbReference type="Rhea" id="RHEA:19801"/>
        <dbReference type="ChEBI" id="CHEBI:15378"/>
        <dbReference type="ChEBI" id="CHEBI:30616"/>
        <dbReference type="ChEBI" id="CHEBI:33019"/>
        <dbReference type="ChEBI" id="CHEBI:57328"/>
        <dbReference type="ChEBI" id="CHEBI:61723"/>
        <dbReference type="EC" id="2.7.7.3"/>
    </reaction>
</comment>
<dbReference type="EMBL" id="JACEFB010000013">
    <property type="protein sequence ID" value="MBA2227394.1"/>
    <property type="molecule type" value="Genomic_DNA"/>
</dbReference>
<dbReference type="NCBIfam" id="TIGR01510">
    <property type="entry name" value="coaD_prev_kdtB"/>
    <property type="match status" value="1"/>
</dbReference>
<feature type="binding site" evidence="9">
    <location>
        <position position="79"/>
    </location>
    <ligand>
        <name>substrate</name>
    </ligand>
</feature>
<dbReference type="CDD" id="cd02163">
    <property type="entry name" value="PPAT"/>
    <property type="match status" value="1"/>
</dbReference>
<sequence length="181" mass="20179">MPAPLNPRYAVYTGTFDPVHLGHLDIIQRGSQLFDRLIVGVGINPEKTTLFSIEERVELLQQVVQGIPRVEIQPFLGLAVRFVREAGARIMLRGLRTLSDMEYEFTMSLMNLHLDPDIETVFLMAKEEYSHISSSLLRQIAMLGGDLSRFLPDVVRQALEAKAAAGQILPAHCTGPFRGGH</sequence>
<dbReference type="InterPro" id="IPR004821">
    <property type="entry name" value="Cyt_trans-like"/>
</dbReference>
<feature type="binding site" evidence="9">
    <location>
        <position position="93"/>
    </location>
    <ligand>
        <name>substrate</name>
    </ligand>
</feature>
<dbReference type="EC" id="2.7.7.3" evidence="9"/>
<keyword evidence="5 9" id="KW-0067">ATP-binding</keyword>
<comment type="caution">
    <text evidence="11">The sequence shown here is derived from an EMBL/GenBank/DDBJ whole genome shotgun (WGS) entry which is preliminary data.</text>
</comment>
<evidence type="ECO:0000259" key="10">
    <source>
        <dbReference type="Pfam" id="PF01467"/>
    </source>
</evidence>
<keyword evidence="1 9" id="KW-0963">Cytoplasm</keyword>
<dbReference type="SUPFAM" id="SSF52374">
    <property type="entry name" value="Nucleotidylyl transferase"/>
    <property type="match status" value="1"/>
</dbReference>
<comment type="subcellular location">
    <subcellularLocation>
        <location evidence="9">Cytoplasm</location>
    </subcellularLocation>
</comment>
<comment type="subunit">
    <text evidence="9">Homohexamer.</text>
</comment>